<dbReference type="GO" id="GO:0006751">
    <property type="term" value="P:glutathione catabolic process"/>
    <property type="evidence" value="ECO:0007669"/>
    <property type="project" value="InterPro"/>
</dbReference>
<comment type="caution">
    <text evidence="3">The sequence shown here is derived from an EMBL/GenBank/DDBJ whole genome shotgun (WGS) entry which is preliminary data.</text>
</comment>
<dbReference type="AlphaFoldDB" id="A0A9C7QUU0"/>
<protein>
    <recommendedName>
        <fullName evidence="1">glutathione-specific gamma-glutamylcyclotransferase</fullName>
        <ecNumber evidence="1">4.3.2.7</ecNumber>
    </recommendedName>
</protein>
<dbReference type="Proteomes" id="UP000262210">
    <property type="component" value="Unassembled WGS sequence"/>
</dbReference>
<dbReference type="GO" id="GO:0061928">
    <property type="term" value="F:glutathione specific gamma-glutamylcyclotransferase activity"/>
    <property type="evidence" value="ECO:0007669"/>
    <property type="project" value="UniProtKB-EC"/>
</dbReference>
<organism evidence="3 4">
    <name type="scientific">Serratia grimesii</name>
    <dbReference type="NCBI Taxonomy" id="82995"/>
    <lineage>
        <taxon>Bacteria</taxon>
        <taxon>Pseudomonadati</taxon>
        <taxon>Pseudomonadota</taxon>
        <taxon>Gammaproteobacteria</taxon>
        <taxon>Enterobacterales</taxon>
        <taxon>Yersiniaceae</taxon>
        <taxon>Serratia</taxon>
    </lineage>
</organism>
<sequence>MSDDEVNMISNTLQIREKKFSNTRVSDPVLKREVLQFSLINELVIKDDPEQELIPEAKQQQSIDELMKSRPDGDLWIFGYGSLVWNPAIQYAERKFARINGWHRKFCLSITALRATAQQPGLMLALDKGGFCDGTAYRISEGNIYQELLLLWRREMICSGYIPRWVQITDHNDIPFGWALTFTIDSEHPRYVGDLVENAIAQHLSVASGGLGSAADYLFRTHEGLQANGIRDSHLERLTRLVRNLIN</sequence>
<dbReference type="InterPro" id="IPR013024">
    <property type="entry name" value="GGCT-like"/>
</dbReference>
<dbReference type="InterPro" id="IPR036568">
    <property type="entry name" value="GGCT-like_sf"/>
</dbReference>
<keyword evidence="2" id="KW-0456">Lyase</keyword>
<dbReference type="Pfam" id="PF04752">
    <property type="entry name" value="ChaC"/>
    <property type="match status" value="1"/>
</dbReference>
<reference evidence="3 4" key="1">
    <citation type="journal article" date="2018" name="Nat. Biotechnol.">
        <title>A standardized bacterial taxonomy based on genome phylogeny substantially revises the tree of life.</title>
        <authorList>
            <person name="Parks D.H."/>
            <person name="Chuvochina M."/>
            <person name="Waite D.W."/>
            <person name="Rinke C."/>
            <person name="Skarshewski A."/>
            <person name="Chaumeil P.A."/>
            <person name="Hugenholtz P."/>
        </authorList>
    </citation>
    <scope>NUCLEOTIDE SEQUENCE [LARGE SCALE GENOMIC DNA]</scope>
    <source>
        <strain evidence="3">UBA11264</strain>
    </source>
</reference>
<evidence type="ECO:0000313" key="4">
    <source>
        <dbReference type="Proteomes" id="UP000262210"/>
    </source>
</evidence>
<gene>
    <name evidence="3" type="ORF">DHV72_11115</name>
</gene>
<evidence type="ECO:0000313" key="3">
    <source>
        <dbReference type="EMBL" id="HCK00563.1"/>
    </source>
</evidence>
<dbReference type="InterPro" id="IPR006840">
    <property type="entry name" value="ChaC"/>
</dbReference>
<dbReference type="GO" id="GO:0005737">
    <property type="term" value="C:cytoplasm"/>
    <property type="evidence" value="ECO:0007669"/>
    <property type="project" value="TreeGrafter"/>
</dbReference>
<dbReference type="PANTHER" id="PTHR12192">
    <property type="entry name" value="CATION TRANSPORT PROTEIN CHAC-RELATED"/>
    <property type="match status" value="1"/>
</dbReference>
<proteinExistence type="predicted"/>
<dbReference type="EC" id="4.3.2.7" evidence="1"/>
<accession>A0A9C7QUU0</accession>
<dbReference type="SUPFAM" id="SSF110857">
    <property type="entry name" value="Gamma-glutamyl cyclotransferase-like"/>
    <property type="match status" value="1"/>
</dbReference>
<evidence type="ECO:0000256" key="1">
    <source>
        <dbReference type="ARBA" id="ARBA00012344"/>
    </source>
</evidence>
<dbReference type="Gene3D" id="3.10.490.10">
    <property type="entry name" value="Gamma-glutamyl cyclotransferase-like"/>
    <property type="match status" value="1"/>
</dbReference>
<dbReference type="EMBL" id="DPSM01000015">
    <property type="protein sequence ID" value="HCK00563.1"/>
    <property type="molecule type" value="Genomic_DNA"/>
</dbReference>
<dbReference type="PANTHER" id="PTHR12192:SF2">
    <property type="entry name" value="GLUTATHIONE-SPECIFIC GAMMA-GLUTAMYLCYCLOTRANSFERASE 2"/>
    <property type="match status" value="1"/>
</dbReference>
<name>A0A9C7QUU0_9GAMM</name>
<evidence type="ECO:0000256" key="2">
    <source>
        <dbReference type="ARBA" id="ARBA00023239"/>
    </source>
</evidence>
<dbReference type="CDD" id="cd06661">
    <property type="entry name" value="GGCT_like"/>
    <property type="match status" value="1"/>
</dbReference>